<keyword evidence="6" id="KW-0255">Endonuclease</keyword>
<keyword evidence="7" id="KW-0378">Hydrolase</keyword>
<dbReference type="Pfam" id="PF00075">
    <property type="entry name" value="RNase_H"/>
    <property type="match status" value="1"/>
</dbReference>
<evidence type="ECO:0000256" key="4">
    <source>
        <dbReference type="ARBA" id="ARBA00022722"/>
    </source>
</evidence>
<dbReference type="PANTHER" id="PTHR10642">
    <property type="entry name" value="RIBONUCLEASE H1"/>
    <property type="match status" value="1"/>
</dbReference>
<sequence length="280" mass="31857">MTRQLTLIGESSVARDSADYTSNLAPQPRNYFPKNMVERSGKYTPPSVHRPTSDMLVLYQPDDPTVGFKSMSSIKNPNRAFIVLNPWLHPSDIFIPHVNNYRAARYVNVLNPQQVLVYVAGSCIDYGHPSARAAWSLIFRPEAPEANVTCRLEQDGPQTQHRAELRGAIAALQYRQWHTEGFRSFVIATNSDYVVRGATEFAWKWEKNGWKNPQDGYPVANRALWEKLMKEVRKLESIGVEPKFWHISSEWNESAFEMAEAGTQLQDVDTSFQKVVGVLV</sequence>
<comment type="catalytic activity">
    <reaction evidence="1">
        <text>Endonucleolytic cleavage to 5'-phosphomonoester.</text>
        <dbReference type="EC" id="3.1.26.4"/>
    </reaction>
</comment>
<evidence type="ECO:0000256" key="2">
    <source>
        <dbReference type="ARBA" id="ARBA00005300"/>
    </source>
</evidence>
<dbReference type="InterPro" id="IPR050092">
    <property type="entry name" value="RNase_H"/>
</dbReference>
<dbReference type="EC" id="3.1.26.4" evidence="3"/>
<dbReference type="InterPro" id="IPR012337">
    <property type="entry name" value="RNaseH-like_sf"/>
</dbReference>
<dbReference type="GO" id="GO:0043137">
    <property type="term" value="P:DNA replication, removal of RNA primer"/>
    <property type="evidence" value="ECO:0007669"/>
    <property type="project" value="TreeGrafter"/>
</dbReference>
<dbReference type="OrthoDB" id="407198at2759"/>
<dbReference type="EMBL" id="KN824284">
    <property type="protein sequence ID" value="KIM30494.1"/>
    <property type="molecule type" value="Genomic_DNA"/>
</dbReference>
<reference evidence="10" key="2">
    <citation type="submission" date="2015-01" db="EMBL/GenBank/DDBJ databases">
        <title>Evolutionary Origins and Diversification of the Mycorrhizal Mutualists.</title>
        <authorList>
            <consortium name="DOE Joint Genome Institute"/>
            <consortium name="Mycorrhizal Genomics Consortium"/>
            <person name="Kohler A."/>
            <person name="Kuo A."/>
            <person name="Nagy L.G."/>
            <person name="Floudas D."/>
            <person name="Copeland A."/>
            <person name="Barry K.W."/>
            <person name="Cichocki N."/>
            <person name="Veneault-Fourrey C."/>
            <person name="LaButti K."/>
            <person name="Lindquist E.A."/>
            <person name="Lipzen A."/>
            <person name="Lundell T."/>
            <person name="Morin E."/>
            <person name="Murat C."/>
            <person name="Riley R."/>
            <person name="Ohm R."/>
            <person name="Sun H."/>
            <person name="Tunlid A."/>
            <person name="Henrissat B."/>
            <person name="Grigoriev I.V."/>
            <person name="Hibbett D.S."/>
            <person name="Martin F."/>
        </authorList>
    </citation>
    <scope>NUCLEOTIDE SEQUENCE [LARGE SCALE GENOMIC DNA]</scope>
    <source>
        <strain evidence="10">MAFF 305830</strain>
    </source>
</reference>
<dbReference type="InterPro" id="IPR036397">
    <property type="entry name" value="RNaseH_sf"/>
</dbReference>
<evidence type="ECO:0000256" key="7">
    <source>
        <dbReference type="ARBA" id="ARBA00022801"/>
    </source>
</evidence>
<comment type="similarity">
    <text evidence="2">Belongs to the RNase H family.</text>
</comment>
<proteinExistence type="inferred from homology"/>
<evidence type="ECO:0000256" key="1">
    <source>
        <dbReference type="ARBA" id="ARBA00000077"/>
    </source>
</evidence>
<evidence type="ECO:0000256" key="6">
    <source>
        <dbReference type="ARBA" id="ARBA00022759"/>
    </source>
</evidence>
<name>A0A0C3BEC6_SERVB</name>
<dbReference type="AlphaFoldDB" id="A0A0C3BEC6"/>
<accession>A0A0C3BEC6</accession>
<dbReference type="STRING" id="933852.A0A0C3BEC6"/>
<organism evidence="9 10">
    <name type="scientific">Serendipita vermifera MAFF 305830</name>
    <dbReference type="NCBI Taxonomy" id="933852"/>
    <lineage>
        <taxon>Eukaryota</taxon>
        <taxon>Fungi</taxon>
        <taxon>Dikarya</taxon>
        <taxon>Basidiomycota</taxon>
        <taxon>Agaricomycotina</taxon>
        <taxon>Agaricomycetes</taxon>
        <taxon>Sebacinales</taxon>
        <taxon>Serendipitaceae</taxon>
        <taxon>Serendipita</taxon>
    </lineage>
</organism>
<dbReference type="GO" id="GO:0046872">
    <property type="term" value="F:metal ion binding"/>
    <property type="evidence" value="ECO:0007669"/>
    <property type="project" value="UniProtKB-KW"/>
</dbReference>
<keyword evidence="5" id="KW-0479">Metal-binding</keyword>
<protein>
    <recommendedName>
        <fullName evidence="3">ribonuclease H</fullName>
        <ecNumber evidence="3">3.1.26.4</ecNumber>
    </recommendedName>
</protein>
<evidence type="ECO:0000313" key="9">
    <source>
        <dbReference type="EMBL" id="KIM30494.1"/>
    </source>
</evidence>
<dbReference type="PROSITE" id="PS50879">
    <property type="entry name" value="RNASE_H_1"/>
    <property type="match status" value="1"/>
</dbReference>
<reference evidence="9 10" key="1">
    <citation type="submission" date="2014-04" db="EMBL/GenBank/DDBJ databases">
        <authorList>
            <consortium name="DOE Joint Genome Institute"/>
            <person name="Kuo A."/>
            <person name="Zuccaro A."/>
            <person name="Kohler A."/>
            <person name="Nagy L.G."/>
            <person name="Floudas D."/>
            <person name="Copeland A."/>
            <person name="Barry K.W."/>
            <person name="Cichocki N."/>
            <person name="Veneault-Fourrey C."/>
            <person name="LaButti K."/>
            <person name="Lindquist E.A."/>
            <person name="Lipzen A."/>
            <person name="Lundell T."/>
            <person name="Morin E."/>
            <person name="Murat C."/>
            <person name="Sun H."/>
            <person name="Tunlid A."/>
            <person name="Henrissat B."/>
            <person name="Grigoriev I.V."/>
            <person name="Hibbett D.S."/>
            <person name="Martin F."/>
            <person name="Nordberg H.P."/>
            <person name="Cantor M.N."/>
            <person name="Hua S.X."/>
        </authorList>
    </citation>
    <scope>NUCLEOTIDE SEQUENCE [LARGE SCALE GENOMIC DNA]</scope>
    <source>
        <strain evidence="9 10">MAFF 305830</strain>
    </source>
</reference>
<gene>
    <name evidence="9" type="ORF">M408DRAFT_15489</name>
</gene>
<keyword evidence="4" id="KW-0540">Nuclease</keyword>
<dbReference type="Proteomes" id="UP000054097">
    <property type="component" value="Unassembled WGS sequence"/>
</dbReference>
<dbReference type="GO" id="GO:0003676">
    <property type="term" value="F:nucleic acid binding"/>
    <property type="evidence" value="ECO:0007669"/>
    <property type="project" value="InterPro"/>
</dbReference>
<feature type="domain" description="RNase H type-1" evidence="8">
    <location>
        <begin position="111"/>
        <end position="264"/>
    </location>
</feature>
<evidence type="ECO:0000313" key="10">
    <source>
        <dbReference type="Proteomes" id="UP000054097"/>
    </source>
</evidence>
<keyword evidence="10" id="KW-1185">Reference proteome</keyword>
<evidence type="ECO:0000259" key="8">
    <source>
        <dbReference type="PROSITE" id="PS50879"/>
    </source>
</evidence>
<dbReference type="CDD" id="cd13934">
    <property type="entry name" value="RNase_H_Dikarya_like"/>
    <property type="match status" value="1"/>
</dbReference>
<evidence type="ECO:0000256" key="3">
    <source>
        <dbReference type="ARBA" id="ARBA00012180"/>
    </source>
</evidence>
<dbReference type="GO" id="GO:0004523">
    <property type="term" value="F:RNA-DNA hybrid ribonuclease activity"/>
    <property type="evidence" value="ECO:0007669"/>
    <property type="project" value="UniProtKB-EC"/>
</dbReference>
<dbReference type="InterPro" id="IPR002156">
    <property type="entry name" value="RNaseH_domain"/>
</dbReference>
<dbReference type="PANTHER" id="PTHR10642:SF26">
    <property type="entry name" value="RIBONUCLEASE H1"/>
    <property type="match status" value="1"/>
</dbReference>
<evidence type="ECO:0000256" key="5">
    <source>
        <dbReference type="ARBA" id="ARBA00022723"/>
    </source>
</evidence>
<dbReference type="Gene3D" id="3.30.420.10">
    <property type="entry name" value="Ribonuclease H-like superfamily/Ribonuclease H"/>
    <property type="match status" value="1"/>
</dbReference>
<dbReference type="SUPFAM" id="SSF53098">
    <property type="entry name" value="Ribonuclease H-like"/>
    <property type="match status" value="1"/>
</dbReference>
<dbReference type="HOGENOM" id="CLU_030894_4_1_1"/>